<dbReference type="EMBL" id="AJYS02000129">
    <property type="protein sequence ID" value="OEE38110.1"/>
    <property type="molecule type" value="Genomic_DNA"/>
</dbReference>
<feature type="signal peptide" evidence="1">
    <location>
        <begin position="1"/>
        <end position="22"/>
    </location>
</feature>
<dbReference type="InterPro" id="IPR021523">
    <property type="entry name" value="DUF3187"/>
</dbReference>
<name>A0A853R363_9VIBR</name>
<keyword evidence="1" id="KW-0732">Signal</keyword>
<dbReference type="SUPFAM" id="SSF56935">
    <property type="entry name" value="Porins"/>
    <property type="match status" value="1"/>
</dbReference>
<reference evidence="2 3" key="1">
    <citation type="journal article" date="2012" name="Science">
        <title>Ecological populations of bacteria act as socially cohesive units of antibiotic production and resistance.</title>
        <authorList>
            <person name="Cordero O.X."/>
            <person name="Wildschutte H."/>
            <person name="Kirkup B."/>
            <person name="Proehl S."/>
            <person name="Ngo L."/>
            <person name="Hussain F."/>
            <person name="Le Roux F."/>
            <person name="Mincer T."/>
            <person name="Polz M.F."/>
        </authorList>
    </citation>
    <scope>NUCLEOTIDE SEQUENCE [LARGE SCALE GENOMIC DNA]</scope>
    <source>
        <strain evidence="2 3">FS-238</strain>
    </source>
</reference>
<gene>
    <name evidence="2" type="ORF">A1QS_00460</name>
</gene>
<organism evidence="2 3">
    <name type="scientific">Vibrio ordalii FS-238</name>
    <dbReference type="NCBI Taxonomy" id="617133"/>
    <lineage>
        <taxon>Bacteria</taxon>
        <taxon>Pseudomonadati</taxon>
        <taxon>Pseudomonadota</taxon>
        <taxon>Gammaproteobacteria</taxon>
        <taxon>Vibrionales</taxon>
        <taxon>Vibrionaceae</taxon>
        <taxon>Vibrio</taxon>
    </lineage>
</organism>
<proteinExistence type="predicted"/>
<dbReference type="AlphaFoldDB" id="A0A853R363"/>
<dbReference type="Pfam" id="PF11383">
    <property type="entry name" value="DUF3187"/>
    <property type="match status" value="1"/>
</dbReference>
<dbReference type="RefSeq" id="WP_017045709.1">
    <property type="nucleotide sequence ID" value="NZ_AJYS02000129.1"/>
</dbReference>
<evidence type="ECO:0008006" key="4">
    <source>
        <dbReference type="Google" id="ProtNLM"/>
    </source>
</evidence>
<comment type="caution">
    <text evidence="2">The sequence shown here is derived from an EMBL/GenBank/DDBJ whole genome shotgun (WGS) entry which is preliminary data.</text>
</comment>
<dbReference type="Proteomes" id="UP000094808">
    <property type="component" value="Unassembled WGS sequence"/>
</dbReference>
<evidence type="ECO:0000313" key="3">
    <source>
        <dbReference type="Proteomes" id="UP000094808"/>
    </source>
</evidence>
<evidence type="ECO:0000313" key="2">
    <source>
        <dbReference type="EMBL" id="OEE38110.1"/>
    </source>
</evidence>
<feature type="chain" id="PRO_5032649837" description="DUF3187 family protein" evidence="1">
    <location>
        <begin position="23"/>
        <end position="328"/>
    </location>
</feature>
<accession>A0A853R363</accession>
<sequence length="328" mass="37960">MTECKCICWFILFSLSIPSAWADIDYGPAQSYVQSPLHTNSLSAQLRSGFSMQEEEVELYTSATIASIWAITPHYSLDYYQNQLAMGGKWQLTSKWQVEFNYRWNFAANNHLDGLTLAFHDWFGIDQNGREDVDNDRFIIQMPEYGIDQEAFRGETLSRALTSYLQYQLVDKSHHGLSLGVSLYYNDPYHGIFNLSEFEQAVQLNYGYRRGKHALDTLLAITFRNSTNVPGQTQYHSSTWSMGTSYRYQWLERHYLIGQVSFYQGLSTGEDDFSKPSTEFILGYRYQMSHSAIEVTVVENMFNANNSTDIAFGLGYRYRFGRFDKEPN</sequence>
<evidence type="ECO:0000256" key="1">
    <source>
        <dbReference type="SAM" id="SignalP"/>
    </source>
</evidence>
<keyword evidence="3" id="KW-1185">Reference proteome</keyword>
<protein>
    <recommendedName>
        <fullName evidence="4">DUF3187 family protein</fullName>
    </recommendedName>
</protein>